<dbReference type="AlphaFoldDB" id="A0A9D2AUE8"/>
<name>A0A9D2AUE8_9FIRM</name>
<dbReference type="InterPro" id="IPR008978">
    <property type="entry name" value="HSP20-like_chaperone"/>
</dbReference>
<evidence type="ECO:0000313" key="5">
    <source>
        <dbReference type="Proteomes" id="UP000886847"/>
    </source>
</evidence>
<evidence type="ECO:0000256" key="1">
    <source>
        <dbReference type="PROSITE-ProRule" id="PRU00285"/>
    </source>
</evidence>
<dbReference type="Proteomes" id="UP000886847">
    <property type="component" value="Unassembled WGS sequence"/>
</dbReference>
<reference evidence="4" key="1">
    <citation type="journal article" date="2021" name="PeerJ">
        <title>Extensive microbial diversity within the chicken gut microbiome revealed by metagenomics and culture.</title>
        <authorList>
            <person name="Gilroy R."/>
            <person name="Ravi A."/>
            <person name="Getino M."/>
            <person name="Pursley I."/>
            <person name="Horton D.L."/>
            <person name="Alikhan N.F."/>
            <person name="Baker D."/>
            <person name="Gharbi K."/>
            <person name="Hall N."/>
            <person name="Watson M."/>
            <person name="Adriaenssens E.M."/>
            <person name="Foster-Nyarko E."/>
            <person name="Jarju S."/>
            <person name="Secka A."/>
            <person name="Antonio M."/>
            <person name="Oren A."/>
            <person name="Chaudhuri R.R."/>
            <person name="La Ragione R."/>
            <person name="Hildebrand F."/>
            <person name="Pallen M.J."/>
        </authorList>
    </citation>
    <scope>NUCLEOTIDE SEQUENCE</scope>
    <source>
        <strain evidence="4">2189</strain>
    </source>
</reference>
<organism evidence="4 5">
    <name type="scientific">Candidatus Borkfalkia faecavium</name>
    <dbReference type="NCBI Taxonomy" id="2838508"/>
    <lineage>
        <taxon>Bacteria</taxon>
        <taxon>Bacillati</taxon>
        <taxon>Bacillota</taxon>
        <taxon>Clostridia</taxon>
        <taxon>Christensenellales</taxon>
        <taxon>Christensenellaceae</taxon>
        <taxon>Candidatus Borkfalkia</taxon>
    </lineage>
</organism>
<evidence type="ECO:0000313" key="4">
    <source>
        <dbReference type="EMBL" id="HIX50288.1"/>
    </source>
</evidence>
<evidence type="ECO:0000259" key="3">
    <source>
        <dbReference type="PROSITE" id="PS01031"/>
    </source>
</evidence>
<comment type="similarity">
    <text evidence="1 2">Belongs to the small heat shock protein (HSP20) family.</text>
</comment>
<comment type="caution">
    <text evidence="4">The sequence shown here is derived from an EMBL/GenBank/DDBJ whole genome shotgun (WGS) entry which is preliminary data.</text>
</comment>
<evidence type="ECO:0000256" key="2">
    <source>
        <dbReference type="RuleBase" id="RU003616"/>
    </source>
</evidence>
<dbReference type="InterPro" id="IPR002068">
    <property type="entry name" value="A-crystallin/Hsp20_dom"/>
</dbReference>
<sequence>MKNELSRNNAYNDYDFFDEAVRSFFPDLYRRPEAHKYMRTDIKEREEDYLMEVELPGMDKKDIRLDLKDGYLNISVQKKEEESDKKARYIRRERSISCSRSYYVGDVAREDIKARYENGILSVSIPKENRKREEESHIIIE</sequence>
<dbReference type="Gene3D" id="2.60.40.790">
    <property type="match status" value="1"/>
</dbReference>
<dbReference type="PROSITE" id="PS01031">
    <property type="entry name" value="SHSP"/>
    <property type="match status" value="1"/>
</dbReference>
<dbReference type="SUPFAM" id="SSF49764">
    <property type="entry name" value="HSP20-like chaperones"/>
    <property type="match status" value="1"/>
</dbReference>
<accession>A0A9D2AUE8</accession>
<reference evidence="4" key="2">
    <citation type="submission" date="2021-04" db="EMBL/GenBank/DDBJ databases">
        <authorList>
            <person name="Gilroy R."/>
        </authorList>
    </citation>
    <scope>NUCLEOTIDE SEQUENCE</scope>
    <source>
        <strain evidence="4">2189</strain>
    </source>
</reference>
<proteinExistence type="inferred from homology"/>
<dbReference type="PANTHER" id="PTHR11527">
    <property type="entry name" value="HEAT-SHOCK PROTEIN 20 FAMILY MEMBER"/>
    <property type="match status" value="1"/>
</dbReference>
<protein>
    <submittedName>
        <fullName evidence="4">Hsp20/alpha crystallin family protein</fullName>
    </submittedName>
</protein>
<dbReference type="CDD" id="cd06471">
    <property type="entry name" value="ACD_LpsHSP_like"/>
    <property type="match status" value="1"/>
</dbReference>
<feature type="domain" description="SHSP" evidence="3">
    <location>
        <begin position="31"/>
        <end position="141"/>
    </location>
</feature>
<dbReference type="Pfam" id="PF00011">
    <property type="entry name" value="HSP20"/>
    <property type="match status" value="1"/>
</dbReference>
<dbReference type="EMBL" id="DXEW01000017">
    <property type="protein sequence ID" value="HIX50288.1"/>
    <property type="molecule type" value="Genomic_DNA"/>
</dbReference>
<dbReference type="InterPro" id="IPR031107">
    <property type="entry name" value="Small_HSP"/>
</dbReference>
<gene>
    <name evidence="4" type="ORF">H9851_03290</name>
</gene>